<keyword evidence="3" id="KW-1185">Reference proteome</keyword>
<dbReference type="InterPro" id="IPR010982">
    <property type="entry name" value="Lambda_DNA-bd_dom_sf"/>
</dbReference>
<comment type="caution">
    <text evidence="2">The sequence shown here is derived from an EMBL/GenBank/DDBJ whole genome shotgun (WGS) entry which is preliminary data.</text>
</comment>
<reference evidence="3" key="1">
    <citation type="submission" date="2017-12" db="EMBL/GenBank/DDBJ databases">
        <title>The genome sequence of Pantoea sp. 596.</title>
        <authorList>
            <person name="Gao J."/>
            <person name="Mao X."/>
            <person name="Sun J."/>
        </authorList>
    </citation>
    <scope>NUCLEOTIDE SEQUENCE [LARGE SCALE GENOMIC DNA]</scope>
    <source>
        <strain evidence="3">596</strain>
    </source>
</reference>
<sequence>MDTISQRLKQKRMELNLTQAQLAEKAGMKQQSLQRIEDGTTQRPRFLFELALALKCDPLWLMYGNKGGSKAA</sequence>
<protein>
    <submittedName>
        <fullName evidence="2">Transcriptional regulator</fullName>
    </submittedName>
</protein>
<dbReference type="InterPro" id="IPR001387">
    <property type="entry name" value="Cro/C1-type_HTH"/>
</dbReference>
<name>A0ABX4SL15_9GAMM</name>
<evidence type="ECO:0000259" key="1">
    <source>
        <dbReference type="PROSITE" id="PS50943"/>
    </source>
</evidence>
<dbReference type="PROSITE" id="PS50943">
    <property type="entry name" value="HTH_CROC1"/>
    <property type="match status" value="1"/>
</dbReference>
<dbReference type="Proteomes" id="UP000234296">
    <property type="component" value="Unassembled WGS sequence"/>
</dbReference>
<dbReference type="SUPFAM" id="SSF47413">
    <property type="entry name" value="lambda repressor-like DNA-binding domains"/>
    <property type="match status" value="1"/>
</dbReference>
<accession>A0ABX4SL15</accession>
<gene>
    <name evidence="2" type="ORF">PZBJ_20220</name>
</gene>
<organism evidence="2 3">
    <name type="scientific">Pantoea endophytica</name>
    <dbReference type="NCBI Taxonomy" id="92488"/>
    <lineage>
        <taxon>Bacteria</taxon>
        <taxon>Pseudomonadati</taxon>
        <taxon>Pseudomonadota</taxon>
        <taxon>Gammaproteobacteria</taxon>
        <taxon>Enterobacterales</taxon>
        <taxon>Erwiniaceae</taxon>
        <taxon>Pantoea</taxon>
    </lineage>
</organism>
<dbReference type="EMBL" id="PJRT01000032">
    <property type="protein sequence ID" value="PLR20381.1"/>
    <property type="molecule type" value="Genomic_DNA"/>
</dbReference>
<dbReference type="CDD" id="cd00093">
    <property type="entry name" value="HTH_XRE"/>
    <property type="match status" value="1"/>
</dbReference>
<dbReference type="SMART" id="SM00530">
    <property type="entry name" value="HTH_XRE"/>
    <property type="match status" value="1"/>
</dbReference>
<dbReference type="Gene3D" id="1.10.260.40">
    <property type="entry name" value="lambda repressor-like DNA-binding domains"/>
    <property type="match status" value="1"/>
</dbReference>
<evidence type="ECO:0000313" key="3">
    <source>
        <dbReference type="Proteomes" id="UP000234296"/>
    </source>
</evidence>
<feature type="domain" description="HTH cro/C1-type" evidence="1">
    <location>
        <begin position="8"/>
        <end position="61"/>
    </location>
</feature>
<evidence type="ECO:0000313" key="2">
    <source>
        <dbReference type="EMBL" id="PLR20381.1"/>
    </source>
</evidence>
<dbReference type="Pfam" id="PF01381">
    <property type="entry name" value="HTH_3"/>
    <property type="match status" value="1"/>
</dbReference>
<proteinExistence type="predicted"/>
<dbReference type="RefSeq" id="WP_101763979.1">
    <property type="nucleotide sequence ID" value="NZ_PJRT01000032.1"/>
</dbReference>